<feature type="compositionally biased region" description="Basic and acidic residues" evidence="1">
    <location>
        <begin position="639"/>
        <end position="652"/>
    </location>
</feature>
<feature type="region of interest" description="Disordered" evidence="1">
    <location>
        <begin position="572"/>
        <end position="603"/>
    </location>
</feature>
<comment type="caution">
    <text evidence="2">The sequence shown here is derived from an EMBL/GenBank/DDBJ whole genome shotgun (WGS) entry which is preliminary data.</text>
</comment>
<name>A0A7J6NFU1_PEROL</name>
<feature type="region of interest" description="Disordered" evidence="1">
    <location>
        <begin position="17"/>
        <end position="75"/>
    </location>
</feature>
<gene>
    <name evidence="2" type="ORF">FOZ60_010248</name>
</gene>
<accession>A0A7J6NFU1</accession>
<evidence type="ECO:0000256" key="1">
    <source>
        <dbReference type="SAM" id="MobiDB-lite"/>
    </source>
</evidence>
<feature type="compositionally biased region" description="Acidic residues" evidence="1">
    <location>
        <begin position="717"/>
        <end position="727"/>
    </location>
</feature>
<feature type="region of interest" description="Disordered" evidence="1">
    <location>
        <begin position="627"/>
        <end position="727"/>
    </location>
</feature>
<sequence>MDDLRLLRHARRRSELEKMVRESGRVGGTSESVGLFPPGVVPSEEEIQQPEDGLLPPDILSAGSSEEGVPAEDEDLEDDDIVDLSRLREQLGIGEGYEFGRFMSKVPPSDAVVIVVDHEYNGLATVLEGDEGTDDGSVLVQPMRVELLGGCIELKKATDVDIITVQLDGMVYVSPTDKKWTRLRVNFMPVEATLRNALEALKAPTLSLKEAKLLLDELSCGLDDCDLTKVTKSSIAKAYGIVVQRMVEEYDINEKVQNVVFDELREIVLKPNVDYACTVHTYDFRGPVVDYEYTPEVKRGAPTDPTSHVQGPRALSGGLTLPVFPAIKMSYFNRFERDVMGLETLHWVTFVPDTWNSLNPMLRLFIMSGRTTFAKNKPGDLVTVEDMKCEMIWEPIYCMHLGTFIRFLVVKAFLDVTEQWELDSPNPIWLLPPLKRVYQEGATRKVKGISHSLYFTILRIFTIYKAVFWRSLQRHYAKTKDVRMQSRLLMKFDGIAYQAFKKFEPFFQYYLVEGDYDECFFDAISRIEGRYCLGLNPSVAKDDTVDDAETAWEASGSNDGILKSVERKPKGSTVANAHSNWSSTPPSQGDYGKNASNWSNWKDDNQKDWKDWSNWYDSGKKDWNDYTDEPGVGGSSCSKDADKDVPEPKFERSPLLSTPVWNTPVGAGAREQKDVDVSDSKSTSKSKEKSKSTSSKKKKDKKRKSKSKKDEGSSSSSDDDDSSSSSD</sequence>
<dbReference type="EMBL" id="JABANP010000414">
    <property type="protein sequence ID" value="KAF4682689.1"/>
    <property type="molecule type" value="Genomic_DNA"/>
</dbReference>
<feature type="compositionally biased region" description="Polar residues" evidence="1">
    <location>
        <begin position="573"/>
        <end position="587"/>
    </location>
</feature>
<dbReference type="Proteomes" id="UP000541610">
    <property type="component" value="Unassembled WGS sequence"/>
</dbReference>
<feature type="compositionally biased region" description="Basic and acidic residues" evidence="1">
    <location>
        <begin position="670"/>
        <end position="679"/>
    </location>
</feature>
<protein>
    <submittedName>
        <fullName evidence="2">Uncharacterized protein</fullName>
    </submittedName>
</protein>
<evidence type="ECO:0000313" key="2">
    <source>
        <dbReference type="EMBL" id="KAF4682689.1"/>
    </source>
</evidence>
<evidence type="ECO:0000313" key="3">
    <source>
        <dbReference type="Proteomes" id="UP000541610"/>
    </source>
</evidence>
<reference evidence="2 3" key="1">
    <citation type="submission" date="2020-04" db="EMBL/GenBank/DDBJ databases">
        <title>Perkinsus olseni comparative genomics.</title>
        <authorList>
            <person name="Bogema D.R."/>
        </authorList>
    </citation>
    <scope>NUCLEOTIDE SEQUENCE [LARGE SCALE GENOMIC DNA]</scope>
    <source>
        <strain evidence="2">00978-12</strain>
    </source>
</reference>
<proteinExistence type="predicted"/>
<feature type="compositionally biased region" description="Basic residues" evidence="1">
    <location>
        <begin position="694"/>
        <end position="707"/>
    </location>
</feature>
<dbReference type="AlphaFoldDB" id="A0A7J6NFU1"/>
<organism evidence="2 3">
    <name type="scientific">Perkinsus olseni</name>
    <name type="common">Perkinsus atlanticus</name>
    <dbReference type="NCBI Taxonomy" id="32597"/>
    <lineage>
        <taxon>Eukaryota</taxon>
        <taxon>Sar</taxon>
        <taxon>Alveolata</taxon>
        <taxon>Perkinsozoa</taxon>
        <taxon>Perkinsea</taxon>
        <taxon>Perkinsida</taxon>
        <taxon>Perkinsidae</taxon>
        <taxon>Perkinsus</taxon>
    </lineage>
</organism>